<dbReference type="InterPro" id="IPR021451">
    <property type="entry name" value="DUF3102"/>
</dbReference>
<evidence type="ECO:0000313" key="2">
    <source>
        <dbReference type="Proteomes" id="UP000297700"/>
    </source>
</evidence>
<dbReference type="AlphaFoldDB" id="A0A4Y9P1N4"/>
<organism evidence="1 2">
    <name type="scientific">Bradyrhizobium frederickii</name>
    <dbReference type="NCBI Taxonomy" id="2560054"/>
    <lineage>
        <taxon>Bacteria</taxon>
        <taxon>Pseudomonadati</taxon>
        <taxon>Pseudomonadota</taxon>
        <taxon>Alphaproteobacteria</taxon>
        <taxon>Hyphomicrobiales</taxon>
        <taxon>Nitrobacteraceae</taxon>
        <taxon>Bradyrhizobium</taxon>
    </lineage>
</organism>
<protein>
    <submittedName>
        <fullName evidence="1">DUF3102 domain-containing protein</fullName>
    </submittedName>
</protein>
<comment type="caution">
    <text evidence="1">The sequence shown here is derived from an EMBL/GenBank/DDBJ whole genome shotgun (WGS) entry which is preliminary data.</text>
</comment>
<name>A0A4Y9P1N4_9BRAD</name>
<proteinExistence type="predicted"/>
<dbReference type="RefSeq" id="WP_135164913.1">
    <property type="nucleotide sequence ID" value="NZ_SPQS01000010.1"/>
</dbReference>
<reference evidence="1 2" key="1">
    <citation type="submission" date="2019-03" db="EMBL/GenBank/DDBJ databases">
        <title>Bradyrhizobium strains diversity.</title>
        <authorList>
            <person name="Urquiaga M.C.O."/>
            <person name="Hungria M."/>
            <person name="Delamuta J.R.M."/>
            <person name="Klepa M.S."/>
        </authorList>
    </citation>
    <scope>NUCLEOTIDE SEQUENCE [LARGE SCALE GENOMIC DNA]</scope>
    <source>
        <strain evidence="1 2">CNPSo 3426</strain>
    </source>
</reference>
<gene>
    <name evidence="1" type="ORF">E4K64_19165</name>
</gene>
<evidence type="ECO:0000313" key="1">
    <source>
        <dbReference type="EMBL" id="TFV74114.1"/>
    </source>
</evidence>
<dbReference type="EMBL" id="SPQS01000010">
    <property type="protein sequence ID" value="TFV74114.1"/>
    <property type="molecule type" value="Genomic_DNA"/>
</dbReference>
<sequence>MNETLKRFIGSAMPITTPDAPASKGELTLPSVTDLAATALRAHNAVEAAALNAVLKAMECGKALTIIKEQLPHGSFEDFVAAHFPFTIRTAQSYMRLAKQEPKLQELVEAKAKLGSHLSIKEALKYLNAVAAKKRR</sequence>
<dbReference type="Pfam" id="PF11300">
    <property type="entry name" value="DUF3102"/>
    <property type="match status" value="1"/>
</dbReference>
<accession>A0A4Y9P1N4</accession>
<dbReference type="Proteomes" id="UP000297700">
    <property type="component" value="Unassembled WGS sequence"/>
</dbReference>